<dbReference type="RefSeq" id="WP_008522580.1">
    <property type="nucleotide sequence ID" value="NZ_CM001376.1"/>
</dbReference>
<dbReference type="HOGENOM" id="CLU_029425_5_1_0"/>
<keyword evidence="1" id="KW-0732">Signal</keyword>
<evidence type="ECO:0000259" key="2">
    <source>
        <dbReference type="Pfam" id="PF01551"/>
    </source>
</evidence>
<dbReference type="PANTHER" id="PTHR21666:SF285">
    <property type="entry name" value="M23 FAMILY METALLOPEPTIDASE"/>
    <property type="match status" value="1"/>
</dbReference>
<dbReference type="InterPro" id="IPR016047">
    <property type="entry name" value="M23ase_b-sheet_dom"/>
</dbReference>
<dbReference type="eggNOG" id="COG0739">
    <property type="taxonomic scope" value="Bacteria"/>
</dbReference>
<dbReference type="EMBL" id="CM001376">
    <property type="protein sequence ID" value="EHM12821.1"/>
    <property type="molecule type" value="Genomic_DNA"/>
</dbReference>
<protein>
    <submittedName>
        <fullName evidence="3">Metalloendopeptidase-like membrane protein</fullName>
    </submittedName>
</protein>
<dbReference type="Gene3D" id="2.70.70.10">
    <property type="entry name" value="Glucose Permease (Domain IIA)"/>
    <property type="match status" value="1"/>
</dbReference>
<dbReference type="CDD" id="cd12797">
    <property type="entry name" value="M23_peptidase"/>
    <property type="match status" value="1"/>
</dbReference>
<reference evidence="3 4" key="1">
    <citation type="submission" date="2011-11" db="EMBL/GenBank/DDBJ databases">
        <title>The Noncontiguous Finished genome of Jonquetella anthropi DSM 22815.</title>
        <authorList>
            <consortium name="US DOE Joint Genome Institute (JGI-PGF)"/>
            <person name="Lucas S."/>
            <person name="Copeland A."/>
            <person name="Lapidus A."/>
            <person name="Glavina del Rio T."/>
            <person name="Dalin E."/>
            <person name="Tice H."/>
            <person name="Bruce D."/>
            <person name="Goodwin L."/>
            <person name="Pitluck S."/>
            <person name="Peters L."/>
            <person name="Mikhailova N."/>
            <person name="Held B."/>
            <person name="Kyrpides N."/>
            <person name="Mavromatis K."/>
            <person name="Ivanova N."/>
            <person name="Markowitz V."/>
            <person name="Cheng J.-F."/>
            <person name="Hugenholtz P."/>
            <person name="Woyke T."/>
            <person name="Wu D."/>
            <person name="Gronow S."/>
            <person name="Wellnitz S."/>
            <person name="Brambilla E."/>
            <person name="Klenk H.-P."/>
            <person name="Eisen J.A."/>
        </authorList>
    </citation>
    <scope>NUCLEOTIDE SEQUENCE [LARGE SCALE GENOMIC DNA]</scope>
    <source>
        <strain evidence="3 4">DSM 22815</strain>
    </source>
</reference>
<feature type="signal peptide" evidence="1">
    <location>
        <begin position="1"/>
        <end position="20"/>
    </location>
</feature>
<feature type="chain" id="PRO_5003541923" evidence="1">
    <location>
        <begin position="21"/>
        <end position="297"/>
    </location>
</feature>
<accession>H0UJ88</accession>
<proteinExistence type="predicted"/>
<organism evidence="3 4">
    <name type="scientific">Jonquetella anthropi DSM 22815</name>
    <dbReference type="NCBI Taxonomy" id="885272"/>
    <lineage>
        <taxon>Bacteria</taxon>
        <taxon>Thermotogati</taxon>
        <taxon>Synergistota</taxon>
        <taxon>Synergistia</taxon>
        <taxon>Synergistales</taxon>
        <taxon>Dethiosulfovibrionaceae</taxon>
        <taxon>Jonquetella</taxon>
    </lineage>
</organism>
<dbReference type="PANTHER" id="PTHR21666">
    <property type="entry name" value="PEPTIDASE-RELATED"/>
    <property type="match status" value="1"/>
</dbReference>
<dbReference type="Proteomes" id="UP000003806">
    <property type="component" value="Chromosome"/>
</dbReference>
<feature type="domain" description="M23ase beta-sheet core" evidence="2">
    <location>
        <begin position="183"/>
        <end position="277"/>
    </location>
</feature>
<dbReference type="GO" id="GO:0004222">
    <property type="term" value="F:metalloendopeptidase activity"/>
    <property type="evidence" value="ECO:0007669"/>
    <property type="project" value="TreeGrafter"/>
</dbReference>
<dbReference type="AlphaFoldDB" id="H0UJ88"/>
<gene>
    <name evidence="3" type="ORF">JonanDRAFT_0403</name>
</gene>
<keyword evidence="4" id="KW-1185">Reference proteome</keyword>
<dbReference type="InterPro" id="IPR011055">
    <property type="entry name" value="Dup_hybrid_motif"/>
</dbReference>
<dbReference type="PROSITE" id="PS51257">
    <property type="entry name" value="PROKAR_LIPOPROTEIN"/>
    <property type="match status" value="1"/>
</dbReference>
<dbReference type="SUPFAM" id="SSF51261">
    <property type="entry name" value="Duplicated hybrid motif"/>
    <property type="match status" value="1"/>
</dbReference>
<sequence length="297" mass="31698">MKKIFSCAAALLLACAVGHAEEKISWTVPEAAPVGQPFLVKISGPSNFDRLSINWAGRTFGLGGTNGLYRTLLGTPLDKTSEGKNMPVLLTLVRGNKTWQLRRQVKITPLSYPEERLSVAPSFVSPPQDVLQRIAQERAVVSEALKTQTVQGPLSWPFVRPVAGVVTSPFGFTRVYNGQRRSPHGGLDFRAPLGTPVHAAVDGTVILTGDHYFAGKSIYVDSGGGVISVYMHLSRIDVSAGERVKAGQAIALSGSSGRVTGPHLHLGVGLNGRWMDPAPLVGEKPLAAGVTKEYVLK</sequence>
<evidence type="ECO:0000256" key="1">
    <source>
        <dbReference type="SAM" id="SignalP"/>
    </source>
</evidence>
<evidence type="ECO:0000313" key="3">
    <source>
        <dbReference type="EMBL" id="EHM12821.1"/>
    </source>
</evidence>
<dbReference type="InterPro" id="IPR050570">
    <property type="entry name" value="Cell_wall_metabolism_enzyme"/>
</dbReference>
<dbReference type="Pfam" id="PF01551">
    <property type="entry name" value="Peptidase_M23"/>
    <property type="match status" value="1"/>
</dbReference>
<dbReference type="STRING" id="885272.JonanDRAFT_0403"/>
<name>H0UJ88_9BACT</name>
<evidence type="ECO:0000313" key="4">
    <source>
        <dbReference type="Proteomes" id="UP000003806"/>
    </source>
</evidence>